<dbReference type="AlphaFoldDB" id="D7FT28"/>
<dbReference type="EMBL" id="FN648425">
    <property type="protein sequence ID" value="CBJ31319.1"/>
    <property type="molecule type" value="Genomic_DNA"/>
</dbReference>
<gene>
    <name evidence="3" type="ORF">Esi_0244_0018</name>
</gene>
<evidence type="ECO:0000313" key="3">
    <source>
        <dbReference type="EMBL" id="CBJ31319.1"/>
    </source>
</evidence>
<protein>
    <submittedName>
        <fullName evidence="3">Uncharacterized protein</fullName>
    </submittedName>
</protein>
<keyword evidence="4" id="KW-1185">Reference proteome</keyword>
<dbReference type="InParanoid" id="D7FT28"/>
<keyword evidence="2" id="KW-0472">Membrane</keyword>
<keyword evidence="2" id="KW-1133">Transmembrane helix</keyword>
<reference evidence="3 4" key="1">
    <citation type="journal article" date="2010" name="Nature">
        <title>The Ectocarpus genome and the independent evolution of multicellularity in brown algae.</title>
        <authorList>
            <person name="Cock J.M."/>
            <person name="Sterck L."/>
            <person name="Rouze P."/>
            <person name="Scornet D."/>
            <person name="Allen A.E."/>
            <person name="Amoutzias G."/>
            <person name="Anthouard V."/>
            <person name="Artiguenave F."/>
            <person name="Aury J.M."/>
            <person name="Badger J.H."/>
            <person name="Beszteri B."/>
            <person name="Billiau K."/>
            <person name="Bonnet E."/>
            <person name="Bothwell J.H."/>
            <person name="Bowler C."/>
            <person name="Boyen C."/>
            <person name="Brownlee C."/>
            <person name="Carrano C.J."/>
            <person name="Charrier B."/>
            <person name="Cho G.Y."/>
            <person name="Coelho S.M."/>
            <person name="Collen J."/>
            <person name="Corre E."/>
            <person name="Da Silva C."/>
            <person name="Delage L."/>
            <person name="Delaroque N."/>
            <person name="Dittami S.M."/>
            <person name="Doulbeau S."/>
            <person name="Elias M."/>
            <person name="Farnham G."/>
            <person name="Gachon C.M."/>
            <person name="Gschloessl B."/>
            <person name="Heesch S."/>
            <person name="Jabbari K."/>
            <person name="Jubin C."/>
            <person name="Kawai H."/>
            <person name="Kimura K."/>
            <person name="Kloareg B."/>
            <person name="Kupper F.C."/>
            <person name="Lang D."/>
            <person name="Le Bail A."/>
            <person name="Leblanc C."/>
            <person name="Lerouge P."/>
            <person name="Lohr M."/>
            <person name="Lopez P.J."/>
            <person name="Martens C."/>
            <person name="Maumus F."/>
            <person name="Michel G."/>
            <person name="Miranda-Saavedra D."/>
            <person name="Morales J."/>
            <person name="Moreau H."/>
            <person name="Motomura T."/>
            <person name="Nagasato C."/>
            <person name="Napoli C.A."/>
            <person name="Nelson D.R."/>
            <person name="Nyvall-Collen P."/>
            <person name="Peters A.F."/>
            <person name="Pommier C."/>
            <person name="Potin P."/>
            <person name="Poulain J."/>
            <person name="Quesneville H."/>
            <person name="Read B."/>
            <person name="Rensing S.A."/>
            <person name="Ritter A."/>
            <person name="Rousvoal S."/>
            <person name="Samanta M."/>
            <person name="Samson G."/>
            <person name="Schroeder D.C."/>
            <person name="Segurens B."/>
            <person name="Strittmatter M."/>
            <person name="Tonon T."/>
            <person name="Tregear J.W."/>
            <person name="Valentin K."/>
            <person name="von Dassow P."/>
            <person name="Yamagishi T."/>
            <person name="Van de Peer Y."/>
            <person name="Wincker P."/>
        </authorList>
    </citation>
    <scope>NUCLEOTIDE SEQUENCE [LARGE SCALE GENOMIC DNA]</scope>
    <source>
        <strain evidence="4">Ec32 / CCAP1310/4</strain>
    </source>
</reference>
<feature type="transmembrane region" description="Helical" evidence="2">
    <location>
        <begin position="18"/>
        <end position="35"/>
    </location>
</feature>
<evidence type="ECO:0000313" key="4">
    <source>
        <dbReference type="Proteomes" id="UP000002630"/>
    </source>
</evidence>
<dbReference type="Proteomes" id="UP000002630">
    <property type="component" value="Linkage Group LG28"/>
</dbReference>
<keyword evidence="2" id="KW-0812">Transmembrane</keyword>
<organism evidence="3 4">
    <name type="scientific">Ectocarpus siliculosus</name>
    <name type="common">Brown alga</name>
    <name type="synonym">Conferva siliculosa</name>
    <dbReference type="NCBI Taxonomy" id="2880"/>
    <lineage>
        <taxon>Eukaryota</taxon>
        <taxon>Sar</taxon>
        <taxon>Stramenopiles</taxon>
        <taxon>Ochrophyta</taxon>
        <taxon>PX clade</taxon>
        <taxon>Phaeophyceae</taxon>
        <taxon>Ectocarpales</taxon>
        <taxon>Ectocarpaceae</taxon>
        <taxon>Ectocarpus</taxon>
    </lineage>
</organism>
<evidence type="ECO:0000256" key="1">
    <source>
        <dbReference type="SAM" id="MobiDB-lite"/>
    </source>
</evidence>
<evidence type="ECO:0000256" key="2">
    <source>
        <dbReference type="SAM" id="Phobius"/>
    </source>
</evidence>
<sequence>MVHSILISVVVFGHSVMWWQWVGILSVFGGLTLSVRAKYAAKKGSVETRADTKGAVNGSGAASSGVAGGDSRKKER</sequence>
<proteinExistence type="predicted"/>
<dbReference type="OrthoDB" id="1601at2759"/>
<accession>D7FT28</accession>
<feature type="region of interest" description="Disordered" evidence="1">
    <location>
        <begin position="43"/>
        <end position="76"/>
    </location>
</feature>
<name>D7FT28_ECTSI</name>
<feature type="compositionally biased region" description="Low complexity" evidence="1">
    <location>
        <begin position="54"/>
        <end position="65"/>
    </location>
</feature>
<dbReference type="EMBL" id="FN649753">
    <property type="protein sequence ID" value="CBJ31319.1"/>
    <property type="molecule type" value="Genomic_DNA"/>
</dbReference>